<keyword evidence="2" id="KW-1133">Transmembrane helix</keyword>
<accession>A0A2I1RJK4</accession>
<dbReference type="Pfam" id="PF14014">
    <property type="entry name" value="DUF4230"/>
    <property type="match status" value="1"/>
</dbReference>
<proteinExistence type="predicted"/>
<dbReference type="EMBL" id="PKJS01000004">
    <property type="protein sequence ID" value="PKZ69309.1"/>
    <property type="molecule type" value="Genomic_DNA"/>
</dbReference>
<keyword evidence="2" id="KW-0812">Transmembrane</keyword>
<feature type="transmembrane region" description="Helical" evidence="2">
    <location>
        <begin position="33"/>
        <end position="53"/>
    </location>
</feature>
<name>A0A2I1RJK4_FAUOS</name>
<feature type="compositionally biased region" description="Low complexity" evidence="1">
    <location>
        <begin position="1"/>
        <end position="19"/>
    </location>
</feature>
<sequence>MTQLPTSSSTPSPEAKPTTNLPEPPASGNKKPVSFWVSLFLLAVIAVAGWLFLQWQQKNTPKKVEILTREGVVTKIQSLNRLQTVAYNVDTVITSQKEGNWYALWQDEQKGLFVAHGRVTAGIDLNQLKPTDVQVTPDGSHVSITLPAAQILDSYLDNIEVYDIQTGVFGMVQADPQIFNQAQVAGKNQVLTSACRSGILQTANDNAQKQVQSLFALANVQVTVKVTAPTNNCR</sequence>
<gene>
    <name evidence="3" type="ORF">CYJ96_04050</name>
</gene>
<dbReference type="InterPro" id="IPR025324">
    <property type="entry name" value="DUF4230"/>
</dbReference>
<organism evidence="3 4">
    <name type="scientific">Faucicola osloensis</name>
    <name type="common">Moraxella osloensis</name>
    <dbReference type="NCBI Taxonomy" id="34062"/>
    <lineage>
        <taxon>Bacteria</taxon>
        <taxon>Pseudomonadati</taxon>
        <taxon>Pseudomonadota</taxon>
        <taxon>Gammaproteobacteria</taxon>
        <taxon>Moraxellales</taxon>
        <taxon>Moraxellaceae</taxon>
        <taxon>Faucicola</taxon>
    </lineage>
</organism>
<evidence type="ECO:0000313" key="4">
    <source>
        <dbReference type="Proteomes" id="UP000234914"/>
    </source>
</evidence>
<dbReference type="Proteomes" id="UP000234914">
    <property type="component" value="Unassembled WGS sequence"/>
</dbReference>
<comment type="caution">
    <text evidence="3">The sequence shown here is derived from an EMBL/GenBank/DDBJ whole genome shotgun (WGS) entry which is preliminary data.</text>
</comment>
<evidence type="ECO:0008006" key="5">
    <source>
        <dbReference type="Google" id="ProtNLM"/>
    </source>
</evidence>
<keyword evidence="2" id="KW-0472">Membrane</keyword>
<dbReference type="AlphaFoldDB" id="A0A2I1RJK4"/>
<evidence type="ECO:0000256" key="2">
    <source>
        <dbReference type="SAM" id="Phobius"/>
    </source>
</evidence>
<reference evidence="3 4" key="1">
    <citation type="submission" date="2017-12" db="EMBL/GenBank/DDBJ databases">
        <title>Phylogenetic diversity of female urinary microbiome.</title>
        <authorList>
            <person name="Thomas-White K."/>
            <person name="Wolfe A.J."/>
        </authorList>
    </citation>
    <scope>NUCLEOTIDE SEQUENCE [LARGE SCALE GENOMIC DNA]</scope>
    <source>
        <strain evidence="3 4">UMB0416</strain>
    </source>
</reference>
<protein>
    <recommendedName>
        <fullName evidence="5">DUF4230 domain-containing protein</fullName>
    </recommendedName>
</protein>
<evidence type="ECO:0000256" key="1">
    <source>
        <dbReference type="SAM" id="MobiDB-lite"/>
    </source>
</evidence>
<feature type="region of interest" description="Disordered" evidence="1">
    <location>
        <begin position="1"/>
        <end position="28"/>
    </location>
</feature>
<evidence type="ECO:0000313" key="3">
    <source>
        <dbReference type="EMBL" id="PKZ69309.1"/>
    </source>
</evidence>
<dbReference type="RefSeq" id="WP_101964024.1">
    <property type="nucleotide sequence ID" value="NZ_PKJS01000004.1"/>
</dbReference>